<dbReference type="GO" id="GO:0003676">
    <property type="term" value="F:nucleic acid binding"/>
    <property type="evidence" value="ECO:0007669"/>
    <property type="project" value="InterPro"/>
</dbReference>
<dbReference type="InterPro" id="IPR050951">
    <property type="entry name" value="Retrovirus_Pol_polyprotein"/>
</dbReference>
<dbReference type="InterPro" id="IPR012337">
    <property type="entry name" value="RNaseH-like_sf"/>
</dbReference>
<feature type="region of interest" description="Disordered" evidence="1">
    <location>
        <begin position="301"/>
        <end position="348"/>
    </location>
</feature>
<dbReference type="Gene3D" id="3.30.420.10">
    <property type="entry name" value="Ribonuclease H-like superfamily/Ribonuclease H"/>
    <property type="match status" value="1"/>
</dbReference>
<dbReference type="PANTHER" id="PTHR37984">
    <property type="entry name" value="PROTEIN CBG26694"/>
    <property type="match status" value="1"/>
</dbReference>
<evidence type="ECO:0000313" key="4">
    <source>
        <dbReference type="Proteomes" id="UP001249851"/>
    </source>
</evidence>
<proteinExistence type="predicted"/>
<dbReference type="EMBL" id="JARQWQ010000016">
    <property type="protein sequence ID" value="KAK2566698.1"/>
    <property type="molecule type" value="Genomic_DNA"/>
</dbReference>
<evidence type="ECO:0000259" key="2">
    <source>
        <dbReference type="PROSITE" id="PS50994"/>
    </source>
</evidence>
<dbReference type="PANTHER" id="PTHR37984:SF5">
    <property type="entry name" value="PROTEIN NYNRIN-LIKE"/>
    <property type="match status" value="1"/>
</dbReference>
<organism evidence="3 4">
    <name type="scientific">Acropora cervicornis</name>
    <name type="common">Staghorn coral</name>
    <dbReference type="NCBI Taxonomy" id="6130"/>
    <lineage>
        <taxon>Eukaryota</taxon>
        <taxon>Metazoa</taxon>
        <taxon>Cnidaria</taxon>
        <taxon>Anthozoa</taxon>
        <taxon>Hexacorallia</taxon>
        <taxon>Scleractinia</taxon>
        <taxon>Astrocoeniina</taxon>
        <taxon>Acroporidae</taxon>
        <taxon>Acropora</taxon>
    </lineage>
</organism>
<dbReference type="InterPro" id="IPR036397">
    <property type="entry name" value="RNaseH_sf"/>
</dbReference>
<dbReference type="PROSITE" id="PS50994">
    <property type="entry name" value="INTEGRASE"/>
    <property type="match status" value="1"/>
</dbReference>
<feature type="compositionally biased region" description="Basic and acidic residues" evidence="1">
    <location>
        <begin position="305"/>
        <end position="320"/>
    </location>
</feature>
<dbReference type="InterPro" id="IPR001584">
    <property type="entry name" value="Integrase_cat-core"/>
</dbReference>
<dbReference type="GO" id="GO:0015074">
    <property type="term" value="P:DNA integration"/>
    <property type="evidence" value="ECO:0007669"/>
    <property type="project" value="InterPro"/>
</dbReference>
<dbReference type="AlphaFoldDB" id="A0AAD9QSJ8"/>
<protein>
    <recommendedName>
        <fullName evidence="2">Integrase catalytic domain-containing protein</fullName>
    </recommendedName>
</protein>
<accession>A0AAD9QSJ8</accession>
<comment type="caution">
    <text evidence="3">The sequence shown here is derived from an EMBL/GenBank/DDBJ whole genome shotgun (WGS) entry which is preliminary data.</text>
</comment>
<reference evidence="3" key="2">
    <citation type="journal article" date="2023" name="Science">
        <title>Genomic signatures of disease resistance in endangered staghorn corals.</title>
        <authorList>
            <person name="Vollmer S.V."/>
            <person name="Selwyn J.D."/>
            <person name="Despard B.A."/>
            <person name="Roesel C.L."/>
        </authorList>
    </citation>
    <scope>NUCLEOTIDE SEQUENCE</scope>
    <source>
        <strain evidence="3">K2</strain>
    </source>
</reference>
<name>A0AAD9QSJ8_ACRCE</name>
<reference evidence="3" key="1">
    <citation type="journal article" date="2023" name="G3 (Bethesda)">
        <title>Whole genome assembly and annotation of the endangered Caribbean coral Acropora cervicornis.</title>
        <authorList>
            <person name="Selwyn J.D."/>
            <person name="Vollmer S.V."/>
        </authorList>
    </citation>
    <scope>NUCLEOTIDE SEQUENCE</scope>
    <source>
        <strain evidence="3">K2</strain>
    </source>
</reference>
<gene>
    <name evidence="3" type="ORF">P5673_009370</name>
</gene>
<evidence type="ECO:0000313" key="3">
    <source>
        <dbReference type="EMBL" id="KAK2566698.1"/>
    </source>
</evidence>
<dbReference type="SUPFAM" id="SSF53098">
    <property type="entry name" value="Ribonuclease H-like"/>
    <property type="match status" value="1"/>
</dbReference>
<feature type="domain" description="Integrase catalytic" evidence="2">
    <location>
        <begin position="111"/>
        <end position="311"/>
    </location>
</feature>
<dbReference type="Proteomes" id="UP001249851">
    <property type="component" value="Unassembled WGS sequence"/>
</dbReference>
<evidence type="ECO:0000256" key="1">
    <source>
        <dbReference type="SAM" id="MobiDB-lite"/>
    </source>
</evidence>
<sequence>MPSDRKDNDGENLSYAHNDAKSLINHHDLDRVPLRCQRLLMCLMRFRAKAEHVPGKELVVDDTLSRNPQAALSDTSDTQEDVKAYVDAAEMERPTSPGKFEQIKCATASDPQLRPDGQSKLKMYQEKYANITPYVSEVLERIHDGHQGVARCRERANMSVWWPAVWWPAETFKAKSLVESFAKKTYLVRERNHSSQQSVEEDWCRLGVPEEIVSDNGPQFSSEQFRKFSQEYDFKHFTSSPYYKQAKRDGEAESGVRIAKKILRQRDPFLAFMSYRVTTHTSTGTPNSVVRRNRRHLRTVNSPRRVHDGQELDVNMESRAEGPVAGSQHPEPEELPQIETPGSVTSAQ</sequence>
<keyword evidence="4" id="KW-1185">Reference proteome</keyword>